<name>A0ABM8ALZ6_9DEIO</name>
<gene>
    <name evidence="1" type="ORF">DAETH_48410</name>
</gene>
<dbReference type="RefSeq" id="WP_264778920.1">
    <property type="nucleotide sequence ID" value="NZ_AP026564.1"/>
</dbReference>
<evidence type="ECO:0000313" key="1">
    <source>
        <dbReference type="EMBL" id="BDP44872.1"/>
    </source>
</evidence>
<geneLocation type="plasmid" evidence="1 2">
    <name>pDAETH-4</name>
</geneLocation>
<keyword evidence="1" id="KW-0614">Plasmid</keyword>
<keyword evidence="2" id="KW-1185">Reference proteome</keyword>
<sequence length="121" mass="13248">MALRFSLDTFLREHGLTAYRLVKETEGLVARGSVFAMARGDSVKRLDLENLEHLMAALGALTGKPVQVGDLITGSVEPAEVRHSAAGVPYTDDEETNEVLDDHPDILERLARYNSSQKVPS</sequence>
<protein>
    <recommendedName>
        <fullName evidence="3">XRE family transcriptional regulator</fullName>
    </recommendedName>
</protein>
<accession>A0ABM8ALZ6</accession>
<evidence type="ECO:0000313" key="2">
    <source>
        <dbReference type="Proteomes" id="UP001064971"/>
    </source>
</evidence>
<reference evidence="1" key="1">
    <citation type="submission" date="2022-07" db="EMBL/GenBank/DDBJ databases">
        <title>Complete Genome Sequence of the Radioresistant Bacterium Deinococcus aetherius ST0316, Isolated from the Air Dust collected in Lower Stratosphere above Japan.</title>
        <authorList>
            <person name="Satoh K."/>
            <person name="Hagiwara K."/>
            <person name="Katsumata K."/>
            <person name="Kubo A."/>
            <person name="Yokobori S."/>
            <person name="Yamagishi A."/>
            <person name="Oono Y."/>
            <person name="Narumi I."/>
        </authorList>
    </citation>
    <scope>NUCLEOTIDE SEQUENCE</scope>
    <source>
        <strain evidence="1">ST0316</strain>
        <plasmid evidence="1">pDAETH-4</plasmid>
    </source>
</reference>
<evidence type="ECO:0008006" key="3">
    <source>
        <dbReference type="Google" id="ProtNLM"/>
    </source>
</evidence>
<dbReference type="EMBL" id="AP026564">
    <property type="protein sequence ID" value="BDP44872.1"/>
    <property type="molecule type" value="Genomic_DNA"/>
</dbReference>
<organism evidence="1 2">
    <name type="scientific">Deinococcus aetherius</name>
    <dbReference type="NCBI Taxonomy" id="200252"/>
    <lineage>
        <taxon>Bacteria</taxon>
        <taxon>Thermotogati</taxon>
        <taxon>Deinococcota</taxon>
        <taxon>Deinococci</taxon>
        <taxon>Deinococcales</taxon>
        <taxon>Deinococcaceae</taxon>
        <taxon>Deinococcus</taxon>
    </lineage>
</organism>
<proteinExistence type="predicted"/>
<dbReference type="Proteomes" id="UP001064971">
    <property type="component" value="Plasmid pDAETH-4"/>
</dbReference>